<evidence type="ECO:0000313" key="3">
    <source>
        <dbReference type="EMBL" id="GBG09213.1"/>
    </source>
</evidence>
<gene>
    <name evidence="3" type="ORF">PAT3040_03854</name>
</gene>
<comment type="caution">
    <text evidence="3">The sequence shown here is derived from an EMBL/GenBank/DDBJ whole genome shotgun (WGS) entry which is preliminary data.</text>
</comment>
<proteinExistence type="predicted"/>
<sequence length="76" mass="7533">MKISQQKKWVVSTAALCMLAGTVLAGCSEKDASSPSASPSASSGAEPSATATSIADPYADLPKAVSISAFDRGAVS</sequence>
<name>A0A2R5EZG6_9BACL</name>
<evidence type="ECO:0008006" key="5">
    <source>
        <dbReference type="Google" id="ProtNLM"/>
    </source>
</evidence>
<dbReference type="EMBL" id="BDQX01000197">
    <property type="protein sequence ID" value="GBG09213.1"/>
    <property type="molecule type" value="Genomic_DNA"/>
</dbReference>
<keyword evidence="4" id="KW-1185">Reference proteome</keyword>
<reference evidence="3 4" key="1">
    <citation type="submission" date="2017-08" db="EMBL/GenBank/DDBJ databases">
        <title>Substantial Increase in Enzyme Production by Combined Drug-Resistance Mutations in Paenibacillus agaridevorans.</title>
        <authorList>
            <person name="Tanaka Y."/>
            <person name="Funane K."/>
            <person name="Hosaka T."/>
            <person name="Shiwa Y."/>
            <person name="Fujita N."/>
            <person name="Miyazaki T."/>
            <person name="Yoshikawa H."/>
            <person name="Murakami K."/>
            <person name="Kasahara K."/>
            <person name="Inaoka T."/>
            <person name="Hiraga Y."/>
            <person name="Ochi K."/>
        </authorList>
    </citation>
    <scope>NUCLEOTIDE SEQUENCE [LARGE SCALE GENOMIC DNA]</scope>
    <source>
        <strain evidence="3 4">T-3040</strain>
    </source>
</reference>
<feature type="signal peptide" evidence="2">
    <location>
        <begin position="1"/>
        <end position="25"/>
    </location>
</feature>
<keyword evidence="2" id="KW-0732">Signal</keyword>
<dbReference type="AlphaFoldDB" id="A0A2R5EZG6"/>
<organism evidence="3 4">
    <name type="scientific">Paenibacillus agaridevorans</name>
    <dbReference type="NCBI Taxonomy" id="171404"/>
    <lineage>
        <taxon>Bacteria</taxon>
        <taxon>Bacillati</taxon>
        <taxon>Bacillota</taxon>
        <taxon>Bacilli</taxon>
        <taxon>Bacillales</taxon>
        <taxon>Paenibacillaceae</taxon>
        <taxon>Paenibacillus</taxon>
    </lineage>
</organism>
<evidence type="ECO:0000313" key="4">
    <source>
        <dbReference type="Proteomes" id="UP000245202"/>
    </source>
</evidence>
<evidence type="ECO:0000256" key="1">
    <source>
        <dbReference type="SAM" id="MobiDB-lite"/>
    </source>
</evidence>
<feature type="chain" id="PRO_5039691798" description="ABC transporter substrate-binding protein" evidence="2">
    <location>
        <begin position="26"/>
        <end position="76"/>
    </location>
</feature>
<feature type="region of interest" description="Disordered" evidence="1">
    <location>
        <begin position="28"/>
        <end position="50"/>
    </location>
</feature>
<accession>A0A2R5EZG6</accession>
<protein>
    <recommendedName>
        <fullName evidence="5">ABC transporter substrate-binding protein</fullName>
    </recommendedName>
</protein>
<evidence type="ECO:0000256" key="2">
    <source>
        <dbReference type="SAM" id="SignalP"/>
    </source>
</evidence>
<feature type="non-terminal residue" evidence="3">
    <location>
        <position position="76"/>
    </location>
</feature>
<feature type="compositionally biased region" description="Low complexity" evidence="1">
    <location>
        <begin position="33"/>
        <end position="50"/>
    </location>
</feature>
<dbReference type="Proteomes" id="UP000245202">
    <property type="component" value="Unassembled WGS sequence"/>
</dbReference>
<dbReference type="PROSITE" id="PS51257">
    <property type="entry name" value="PROKAR_LIPOPROTEIN"/>
    <property type="match status" value="1"/>
</dbReference>